<dbReference type="AlphaFoldDB" id="A0A7V8VF35"/>
<dbReference type="Proteomes" id="UP000542342">
    <property type="component" value="Unassembled WGS sequence"/>
</dbReference>
<dbReference type="Gene3D" id="3.40.50.720">
    <property type="entry name" value="NAD(P)-binding Rossmann-like Domain"/>
    <property type="match status" value="1"/>
</dbReference>
<sequence length="407" mass="45857">MNRREALSATAAAVVAGEPLARLLAVESSRGFYANDQLQIGLIGVGGRCRHLVRSFPALPNVRITAVCDVWDAALDAGRKLADPKALATRRHEELLARKDVDAVLICTPDHWHVPLTIAACEAGKDVYVEKPLTHKPEEGPAVIAAQNKYRRKVQVGTQHRSMTHLIEARRLLREGIIGTVHKVQCTWNRNAPRAQRYKDTLDPRTVDWKRFLGNAPDQPFDPYKFRQWRWFWDFGGGLFTDLMVHWIDTVDWFLDVGEPAEAVSIGDYFSAQGVWETPDTVQTLLRYPHKQLQVHFEGTFSSNRLGSMCEFRGTEGTLYVDRGRYEIIPDRGKNRPEPRQVILGAGPKGLDFYDKPDGELLHLTQWIECIRDRSKSPACPAEAGVRAAAAAHKANRALPMFPKKAR</sequence>
<dbReference type="SUPFAM" id="SSF55347">
    <property type="entry name" value="Glyceraldehyde-3-phosphate dehydrogenase-like, C-terminal domain"/>
    <property type="match status" value="1"/>
</dbReference>
<proteinExistence type="predicted"/>
<dbReference type="RefSeq" id="WP_194538245.1">
    <property type="nucleotide sequence ID" value="NZ_JACEFB010000008.1"/>
</dbReference>
<accession>A0A7V8VF35</accession>
<evidence type="ECO:0000259" key="1">
    <source>
        <dbReference type="Pfam" id="PF01408"/>
    </source>
</evidence>
<dbReference type="GO" id="GO:0000166">
    <property type="term" value="F:nucleotide binding"/>
    <property type="evidence" value="ECO:0007669"/>
    <property type="project" value="InterPro"/>
</dbReference>
<dbReference type="SUPFAM" id="SSF51735">
    <property type="entry name" value="NAD(P)-binding Rossmann-fold domains"/>
    <property type="match status" value="1"/>
</dbReference>
<dbReference type="Pfam" id="PF01408">
    <property type="entry name" value="GFO_IDH_MocA"/>
    <property type="match status" value="1"/>
</dbReference>
<name>A0A7V8VF35_9BACT</name>
<protein>
    <submittedName>
        <fullName evidence="3">Gfo/Idh/MocA family oxidoreductase</fullName>
    </submittedName>
</protein>
<dbReference type="InterPro" id="IPR000683">
    <property type="entry name" value="Gfo/Idh/MocA-like_OxRdtase_N"/>
</dbReference>
<dbReference type="Gene3D" id="3.30.360.10">
    <property type="entry name" value="Dihydrodipicolinate Reductase, domain 2"/>
    <property type="match status" value="1"/>
</dbReference>
<dbReference type="InterPro" id="IPR055170">
    <property type="entry name" value="GFO_IDH_MocA-like_dom"/>
</dbReference>
<reference evidence="3 4" key="1">
    <citation type="submission" date="2020-07" db="EMBL/GenBank/DDBJ databases">
        <title>Thermogemmata thermophila gen. nov., sp. nov., a novel moderate thermophilic planctomycete from a Kamchatka hot spring.</title>
        <authorList>
            <person name="Elcheninov A.G."/>
            <person name="Podosokorskaya O.A."/>
            <person name="Kovaleva O.L."/>
            <person name="Novikov A."/>
            <person name="Bonch-Osmolovskaya E.A."/>
            <person name="Toshchakov S.V."/>
            <person name="Kublanov I.V."/>
        </authorList>
    </citation>
    <scope>NUCLEOTIDE SEQUENCE [LARGE SCALE GENOMIC DNA]</scope>
    <source>
        <strain evidence="3 4">2918</strain>
    </source>
</reference>
<evidence type="ECO:0000313" key="4">
    <source>
        <dbReference type="Proteomes" id="UP000542342"/>
    </source>
</evidence>
<dbReference type="PANTHER" id="PTHR43818:SF5">
    <property type="entry name" value="OXIDOREDUCTASE FAMILY PROTEIN"/>
    <property type="match status" value="1"/>
</dbReference>
<dbReference type="PANTHER" id="PTHR43818">
    <property type="entry name" value="BCDNA.GH03377"/>
    <property type="match status" value="1"/>
</dbReference>
<keyword evidence="4" id="KW-1185">Reference proteome</keyword>
<dbReference type="InterPro" id="IPR050463">
    <property type="entry name" value="Gfo/Idh/MocA_oxidrdct_glycsds"/>
</dbReference>
<evidence type="ECO:0000313" key="3">
    <source>
        <dbReference type="EMBL" id="MBA2226801.1"/>
    </source>
</evidence>
<comment type="caution">
    <text evidence="3">The sequence shown here is derived from an EMBL/GenBank/DDBJ whole genome shotgun (WGS) entry which is preliminary data.</text>
</comment>
<feature type="domain" description="GFO/IDH/MocA-like oxidoreductase" evidence="2">
    <location>
        <begin position="219"/>
        <end position="319"/>
    </location>
</feature>
<dbReference type="InterPro" id="IPR036291">
    <property type="entry name" value="NAD(P)-bd_dom_sf"/>
</dbReference>
<organism evidence="3 4">
    <name type="scientific">Thermogemmata fonticola</name>
    <dbReference type="NCBI Taxonomy" id="2755323"/>
    <lineage>
        <taxon>Bacteria</taxon>
        <taxon>Pseudomonadati</taxon>
        <taxon>Planctomycetota</taxon>
        <taxon>Planctomycetia</taxon>
        <taxon>Gemmatales</taxon>
        <taxon>Gemmataceae</taxon>
        <taxon>Thermogemmata</taxon>
    </lineage>
</organism>
<dbReference type="Pfam" id="PF22725">
    <property type="entry name" value="GFO_IDH_MocA_C3"/>
    <property type="match status" value="1"/>
</dbReference>
<dbReference type="EMBL" id="JACEFB010000008">
    <property type="protein sequence ID" value="MBA2226801.1"/>
    <property type="molecule type" value="Genomic_DNA"/>
</dbReference>
<gene>
    <name evidence="3" type="ORF">H0921_11580</name>
</gene>
<evidence type="ECO:0000259" key="2">
    <source>
        <dbReference type="Pfam" id="PF22725"/>
    </source>
</evidence>
<feature type="domain" description="Gfo/Idh/MocA-like oxidoreductase N-terminal" evidence="1">
    <location>
        <begin position="39"/>
        <end position="157"/>
    </location>
</feature>